<organism evidence="1 2">
    <name type="scientific">Rothia nasimurium</name>
    <dbReference type="NCBI Taxonomy" id="85336"/>
    <lineage>
        <taxon>Bacteria</taxon>
        <taxon>Bacillati</taxon>
        <taxon>Actinomycetota</taxon>
        <taxon>Actinomycetes</taxon>
        <taxon>Micrococcales</taxon>
        <taxon>Micrococcaceae</taxon>
        <taxon>Rothia</taxon>
    </lineage>
</organism>
<accession>A0A1Y1RPN1</accession>
<evidence type="ECO:0000313" key="2">
    <source>
        <dbReference type="Proteomes" id="UP000192359"/>
    </source>
</evidence>
<reference evidence="1 2" key="1">
    <citation type="submission" date="2016-05" db="EMBL/GenBank/DDBJ databases">
        <title>Draft genome sequence of a porcine commensal Rothia nasimurium.</title>
        <authorList>
            <person name="Gaiser R.A."/>
            <person name="Van Baarlen P."/>
            <person name="Wells J.M."/>
        </authorList>
    </citation>
    <scope>NUCLEOTIDE SEQUENCE [LARGE SCALE GENOMIC DNA]</scope>
    <source>
        <strain evidence="1 2">PT-32</strain>
    </source>
</reference>
<comment type="caution">
    <text evidence="1">The sequence shown here is derived from an EMBL/GenBank/DDBJ whole genome shotgun (WGS) entry which is preliminary data.</text>
</comment>
<proteinExistence type="predicted"/>
<dbReference type="Proteomes" id="UP000192359">
    <property type="component" value="Unassembled WGS sequence"/>
</dbReference>
<dbReference type="EMBL" id="LXWF01000022">
    <property type="protein sequence ID" value="ORC18860.1"/>
    <property type="molecule type" value="Genomic_DNA"/>
</dbReference>
<name>A0A1Y1RPN1_9MICC</name>
<keyword evidence="2" id="KW-1185">Reference proteome</keyword>
<dbReference type="AlphaFoldDB" id="A0A1Y1RPN1"/>
<gene>
    <name evidence="1" type="ORF">A7979_02355</name>
</gene>
<evidence type="ECO:0000313" key="1">
    <source>
        <dbReference type="EMBL" id="ORC18860.1"/>
    </source>
</evidence>
<protein>
    <submittedName>
        <fullName evidence="1">Uncharacterized protein</fullName>
    </submittedName>
</protein>
<sequence>MDLLFRDYEVQIEALRQRDYEASSQEQRLLEQSRIVVADRLSAQLGAYLAVHSVTGGVWRGTLANLGLGWLQLDTDSGELLIPLHQVVWWEGGSYRAAQDAGSVARKLSFGAALRAVAAGLRDVQILHIGADGVMSEGRICGVGADYCELKVAGSTTPQGAGRVRSLPFTAIAAVRVLGGVRERATPHHPKSQSR</sequence>